<name>A0A2M7IN44_9BACT</name>
<dbReference type="SUPFAM" id="SSF50494">
    <property type="entry name" value="Trypsin-like serine proteases"/>
    <property type="match status" value="1"/>
</dbReference>
<proteinExistence type="predicted"/>
<evidence type="ECO:0000313" key="1">
    <source>
        <dbReference type="EMBL" id="PIW96634.1"/>
    </source>
</evidence>
<evidence type="ECO:0000313" key="2">
    <source>
        <dbReference type="Proteomes" id="UP000230837"/>
    </source>
</evidence>
<dbReference type="EMBL" id="PFHR01000208">
    <property type="protein sequence ID" value="PIW96634.1"/>
    <property type="molecule type" value="Genomic_DNA"/>
</dbReference>
<dbReference type="Pfam" id="PF13365">
    <property type="entry name" value="Trypsin_2"/>
    <property type="match status" value="1"/>
</dbReference>
<protein>
    <recommendedName>
        <fullName evidence="3">Serine protease</fullName>
    </recommendedName>
</protein>
<sequence>MEFLTNVIIAIFTAYLSFTNFLAGEIIEFLEPVDDTATIIETSTSSNEEIKIPSLPTDFPYQNIIPNILINNPEYQKASLLDSTEIINATTNDPLVAIVNIYCTYTTSTFLRTTTGTGFFVSPGGVILTNAHVAQFFLLENTDALGNTECIIRSGSPATPKYTAELLYISPAWVQEHAKLINEPSPSGTGERDYALLYVNNTIDGSPLPATFPALKTNTDLLPRSITGTTVTASGYPAESLLTSGFDTDLLPREATSTITELYTFGSNYADIFSITGSKIGEHGSSGGPIVTDYGSVIGMITTKGDDVKDGTGSLRAITLSHINRTITEETGFSFARNVSGNLPYRARIFTETMAPFLRNILEDASKTEL</sequence>
<dbReference type="Proteomes" id="UP000230837">
    <property type="component" value="Unassembled WGS sequence"/>
</dbReference>
<comment type="caution">
    <text evidence="1">The sequence shown here is derived from an EMBL/GenBank/DDBJ whole genome shotgun (WGS) entry which is preliminary data.</text>
</comment>
<dbReference type="Gene3D" id="2.40.10.10">
    <property type="entry name" value="Trypsin-like serine proteases"/>
    <property type="match status" value="2"/>
</dbReference>
<organism evidence="1 2">
    <name type="scientific">Candidatus Kaiserbacteria bacterium CG_4_8_14_3_um_filter_38_9</name>
    <dbReference type="NCBI Taxonomy" id="1974599"/>
    <lineage>
        <taxon>Bacteria</taxon>
        <taxon>Candidatus Kaiseribacteriota</taxon>
    </lineage>
</organism>
<accession>A0A2M7IN44</accession>
<dbReference type="InterPro" id="IPR009003">
    <property type="entry name" value="Peptidase_S1_PA"/>
</dbReference>
<reference evidence="2" key="1">
    <citation type="submission" date="2017-09" db="EMBL/GenBank/DDBJ databases">
        <title>Depth-based differentiation of microbial function through sediment-hosted aquifers and enrichment of novel symbionts in the deep terrestrial subsurface.</title>
        <authorList>
            <person name="Probst A.J."/>
            <person name="Ladd B."/>
            <person name="Jarett J.K."/>
            <person name="Geller-Mcgrath D.E."/>
            <person name="Sieber C.M.K."/>
            <person name="Emerson J.B."/>
            <person name="Anantharaman K."/>
            <person name="Thomas B.C."/>
            <person name="Malmstrom R."/>
            <person name="Stieglmeier M."/>
            <person name="Klingl A."/>
            <person name="Woyke T."/>
            <person name="Ryan C.M."/>
            <person name="Banfield J.F."/>
        </authorList>
    </citation>
    <scope>NUCLEOTIDE SEQUENCE [LARGE SCALE GENOMIC DNA]</scope>
</reference>
<evidence type="ECO:0008006" key="3">
    <source>
        <dbReference type="Google" id="ProtNLM"/>
    </source>
</evidence>
<dbReference type="AlphaFoldDB" id="A0A2M7IN44"/>
<dbReference type="InterPro" id="IPR043504">
    <property type="entry name" value="Peptidase_S1_PA_chymotrypsin"/>
</dbReference>
<gene>
    <name evidence="1" type="ORF">COZ82_03965</name>
</gene>